<sequence>MTAVVLQPARAGLHRPRDSDDLLAVKLDDDGNPVDDHPDWTGDLEDLLRPATPHRLCHPRLSLARSLAIRAG</sequence>
<gene>
    <name evidence="1" type="ORF">Rhopal_007518-T1</name>
</gene>
<reference evidence="1 2" key="1">
    <citation type="submission" date="2021-12" db="EMBL/GenBank/DDBJ databases">
        <title>High titer production of polyol ester of fatty acids by Rhodotorula paludigena BS15 towards product separation-free biomass refinery.</title>
        <authorList>
            <person name="Mano J."/>
            <person name="Ono H."/>
            <person name="Tanaka T."/>
            <person name="Naito K."/>
            <person name="Sushida H."/>
            <person name="Ike M."/>
            <person name="Tokuyasu K."/>
            <person name="Kitaoka M."/>
        </authorList>
    </citation>
    <scope>NUCLEOTIDE SEQUENCE [LARGE SCALE GENOMIC DNA]</scope>
    <source>
        <strain evidence="1 2">BS15</strain>
    </source>
</reference>
<dbReference type="Proteomes" id="UP001342314">
    <property type="component" value="Unassembled WGS sequence"/>
</dbReference>
<dbReference type="EMBL" id="BQKY01000017">
    <property type="protein sequence ID" value="GJN94438.1"/>
    <property type="molecule type" value="Genomic_DNA"/>
</dbReference>
<name>A0AAV5GVY1_9BASI</name>
<proteinExistence type="predicted"/>
<protein>
    <submittedName>
        <fullName evidence="1">Uncharacterized protein</fullName>
    </submittedName>
</protein>
<evidence type="ECO:0000313" key="2">
    <source>
        <dbReference type="Proteomes" id="UP001342314"/>
    </source>
</evidence>
<keyword evidence="2" id="KW-1185">Reference proteome</keyword>
<accession>A0AAV5GVY1</accession>
<organism evidence="1 2">
    <name type="scientific">Rhodotorula paludigena</name>
    <dbReference type="NCBI Taxonomy" id="86838"/>
    <lineage>
        <taxon>Eukaryota</taxon>
        <taxon>Fungi</taxon>
        <taxon>Dikarya</taxon>
        <taxon>Basidiomycota</taxon>
        <taxon>Pucciniomycotina</taxon>
        <taxon>Microbotryomycetes</taxon>
        <taxon>Sporidiobolales</taxon>
        <taxon>Sporidiobolaceae</taxon>
        <taxon>Rhodotorula</taxon>
    </lineage>
</organism>
<dbReference type="AlphaFoldDB" id="A0AAV5GVY1"/>
<evidence type="ECO:0000313" key="1">
    <source>
        <dbReference type="EMBL" id="GJN94438.1"/>
    </source>
</evidence>
<comment type="caution">
    <text evidence="1">The sequence shown here is derived from an EMBL/GenBank/DDBJ whole genome shotgun (WGS) entry which is preliminary data.</text>
</comment>